<dbReference type="InterPro" id="IPR010240">
    <property type="entry name" value="Cys_deSase_IscS"/>
</dbReference>
<dbReference type="OrthoDB" id="10250117at2759"/>
<comment type="function">
    <text evidence="10">Catalyzes the removal of elemental sulfur from cysteine to produce alanine. It supplies the inorganic sulfur for iron-sulfur (Fe-S) clusters in mitosomes.</text>
</comment>
<comment type="similarity">
    <text evidence="2">Belongs to the class-V pyridoxal-phosphate-dependent aminotransferase family. NifS/IscS subfamily.</text>
</comment>
<evidence type="ECO:0000256" key="13">
    <source>
        <dbReference type="ARBA" id="ARBA00084113"/>
    </source>
</evidence>
<dbReference type="PANTHER" id="PTHR11601">
    <property type="entry name" value="CYSTEINE DESULFURYLASE FAMILY MEMBER"/>
    <property type="match status" value="1"/>
</dbReference>
<reference evidence="17" key="1">
    <citation type="journal article" date="2013" name="PLoS Genet.">
        <title>The genome of Spraguea lophii and the basis of host-microsporidian interactions.</title>
        <authorList>
            <person name="Campbell S.E."/>
            <person name="Williams T.A."/>
            <person name="Yousuf A."/>
            <person name="Soanes D.M."/>
            <person name="Paszkiewicz K.H."/>
            <person name="Williams B.A.P."/>
        </authorList>
    </citation>
    <scope>NUCLEOTIDE SEQUENCE [LARGE SCALE GENOMIC DNA]</scope>
    <source>
        <strain evidence="17">42_110</strain>
    </source>
</reference>
<evidence type="ECO:0000256" key="2">
    <source>
        <dbReference type="ARBA" id="ARBA00006490"/>
    </source>
</evidence>
<dbReference type="GO" id="GO:0070903">
    <property type="term" value="P:mitochondrial tRNA thio-modification"/>
    <property type="evidence" value="ECO:0007669"/>
    <property type="project" value="EnsemblFungi"/>
</dbReference>
<dbReference type="HAMAP" id="MF_00331">
    <property type="entry name" value="Cys_desulf_IscS"/>
    <property type="match status" value="1"/>
</dbReference>
<evidence type="ECO:0000256" key="3">
    <source>
        <dbReference type="ARBA" id="ARBA00012239"/>
    </source>
</evidence>
<dbReference type="PANTHER" id="PTHR11601:SF34">
    <property type="entry name" value="CYSTEINE DESULFURASE"/>
    <property type="match status" value="1"/>
</dbReference>
<comment type="caution">
    <text evidence="16">The sequence shown here is derived from an EMBL/GenBank/DDBJ whole genome shotgun (WGS) entry which is preliminary data.</text>
</comment>
<dbReference type="GO" id="GO:1990221">
    <property type="term" value="C:L-cysteine desulfurase complex"/>
    <property type="evidence" value="ECO:0007669"/>
    <property type="project" value="EnsemblFungi"/>
</dbReference>
<evidence type="ECO:0000256" key="14">
    <source>
        <dbReference type="RuleBase" id="RU004504"/>
    </source>
</evidence>
<dbReference type="GO" id="GO:0032047">
    <property type="term" value="C:mitosome"/>
    <property type="evidence" value="ECO:0007669"/>
    <property type="project" value="UniProtKB-SubCell"/>
</dbReference>
<keyword evidence="17" id="KW-1185">Reference proteome</keyword>
<evidence type="ECO:0000256" key="9">
    <source>
        <dbReference type="ARBA" id="ARBA00050776"/>
    </source>
</evidence>
<dbReference type="GO" id="GO:0005739">
    <property type="term" value="C:mitochondrion"/>
    <property type="evidence" value="ECO:0007669"/>
    <property type="project" value="EnsemblFungi"/>
</dbReference>
<sequence>MLPKKISKVKNINIIKNFYNKENNTPAKIYADYQATTPIDPRVLDTMMIYQTKVFGNAGSRNHSFGWEAENGVEKARAQVASVINADPKDIIFTSGATESTNIAIKGLVNFKKKDMDKLHIITSQIEHKCVLDTCRALELEGVEVTYLPVNENGLVSVDDIRKNIKENTILVSIMAINNEIGIIQPLEDIGNLCREKNVTFFTDAAQSYGKIPMDVEKQKIDMMGISGHKIYGPKGIGALYIRRRPRVRISPIISGGGQERGLRSGTVGTHLVAGLGKAAEICKEEMERDTKRITELSKFLYTKISSKIKDTIKNGIKDFNMKKWFSGCLNLSFPYVEGEGLLMRIKDIALSSGSACTSASLEPSYVLRALGTDDELAHSSIRFGIGRFTTKDEIKEIANKTVKAVNELRELSPLYEMKNEGIDLKSIQWTN</sequence>
<keyword evidence="5" id="KW-0479">Metal-binding</keyword>
<dbReference type="Pfam" id="PF00266">
    <property type="entry name" value="Aminotran_5"/>
    <property type="match status" value="1"/>
</dbReference>
<evidence type="ECO:0000256" key="5">
    <source>
        <dbReference type="ARBA" id="ARBA00022723"/>
    </source>
</evidence>
<feature type="domain" description="Aminotransferase class V" evidence="15">
    <location>
        <begin position="29"/>
        <end position="397"/>
    </location>
</feature>
<dbReference type="STRING" id="1358809.S7XS73"/>
<keyword evidence="4" id="KW-0808">Transferase</keyword>
<dbReference type="InterPro" id="IPR015424">
    <property type="entry name" value="PyrdxlP-dep_Trfase"/>
</dbReference>
<gene>
    <name evidence="16" type="ORF">SLOPH_249</name>
</gene>
<dbReference type="FunCoup" id="S7XS73">
    <property type="interactions" value="174"/>
</dbReference>
<evidence type="ECO:0000259" key="15">
    <source>
        <dbReference type="Pfam" id="PF00266"/>
    </source>
</evidence>
<proteinExistence type="inferred from homology"/>
<evidence type="ECO:0000256" key="1">
    <source>
        <dbReference type="ARBA" id="ARBA00001933"/>
    </source>
</evidence>
<dbReference type="InParanoid" id="S7XS73"/>
<dbReference type="PROSITE" id="PS00595">
    <property type="entry name" value="AA_TRANSFER_CLASS_5"/>
    <property type="match status" value="1"/>
</dbReference>
<dbReference type="InterPro" id="IPR015422">
    <property type="entry name" value="PyrdxlP-dep_Trfase_small"/>
</dbReference>
<dbReference type="AlphaFoldDB" id="S7XS73"/>
<dbReference type="GO" id="GO:0051536">
    <property type="term" value="F:iron-sulfur cluster binding"/>
    <property type="evidence" value="ECO:0007669"/>
    <property type="project" value="UniProtKB-KW"/>
</dbReference>
<dbReference type="GO" id="GO:0005634">
    <property type="term" value="C:nucleus"/>
    <property type="evidence" value="ECO:0007669"/>
    <property type="project" value="EnsemblFungi"/>
</dbReference>
<dbReference type="OMA" id="KGLYWAR"/>
<comment type="subcellular location">
    <subcellularLocation>
        <location evidence="11">Mitosome</location>
    </subcellularLocation>
</comment>
<dbReference type="InterPro" id="IPR015421">
    <property type="entry name" value="PyrdxlP-dep_Trfase_major"/>
</dbReference>
<dbReference type="GO" id="GO:0044571">
    <property type="term" value="P:[2Fe-2S] cluster assembly"/>
    <property type="evidence" value="ECO:0007669"/>
    <property type="project" value="InterPro"/>
</dbReference>
<dbReference type="EMBL" id="ATCN01000576">
    <property type="protein sequence ID" value="EPR78748.1"/>
    <property type="molecule type" value="Genomic_DNA"/>
</dbReference>
<keyword evidence="13" id="KW-1025">Mitosome</keyword>
<dbReference type="VEuPathDB" id="MicrosporidiaDB:SLOPH_249"/>
<dbReference type="PIRSF" id="PIRSF005572">
    <property type="entry name" value="NifS"/>
    <property type="match status" value="1"/>
</dbReference>
<evidence type="ECO:0000256" key="6">
    <source>
        <dbReference type="ARBA" id="ARBA00022898"/>
    </source>
</evidence>
<evidence type="ECO:0000256" key="7">
    <source>
        <dbReference type="ARBA" id="ARBA00023004"/>
    </source>
</evidence>
<name>S7XS73_SPRLO</name>
<dbReference type="InterPro" id="IPR000192">
    <property type="entry name" value="Aminotrans_V_dom"/>
</dbReference>
<dbReference type="GO" id="GO:0006879">
    <property type="term" value="P:intracellular iron ion homeostasis"/>
    <property type="evidence" value="ECO:0007669"/>
    <property type="project" value="EnsemblFungi"/>
</dbReference>
<evidence type="ECO:0000256" key="4">
    <source>
        <dbReference type="ARBA" id="ARBA00022679"/>
    </source>
</evidence>
<protein>
    <recommendedName>
        <fullName evidence="12">Cysteine desulfurase, mitosomal</fullName>
        <ecNumber evidence="3">2.8.1.7</ecNumber>
    </recommendedName>
</protein>
<dbReference type="FunFam" id="3.40.640.10:FF:000003">
    <property type="entry name" value="Cysteine desulfurase IscS"/>
    <property type="match status" value="1"/>
</dbReference>
<dbReference type="Gene3D" id="3.40.640.10">
    <property type="entry name" value="Type I PLP-dependent aspartate aminotransferase-like (Major domain)"/>
    <property type="match status" value="1"/>
</dbReference>
<evidence type="ECO:0000256" key="10">
    <source>
        <dbReference type="ARBA" id="ARBA00054642"/>
    </source>
</evidence>
<evidence type="ECO:0000256" key="11">
    <source>
        <dbReference type="ARBA" id="ARBA00060454"/>
    </source>
</evidence>
<organism evidence="16 17">
    <name type="scientific">Spraguea lophii (strain 42_110)</name>
    <name type="common">Microsporidian parasite</name>
    <dbReference type="NCBI Taxonomy" id="1358809"/>
    <lineage>
        <taxon>Eukaryota</taxon>
        <taxon>Fungi</taxon>
        <taxon>Fungi incertae sedis</taxon>
        <taxon>Microsporidia</taxon>
        <taxon>Spragueidae</taxon>
        <taxon>Spraguea</taxon>
    </lineage>
</organism>
<comment type="cofactor">
    <cofactor evidence="1 14">
        <name>pyridoxal 5'-phosphate</name>
        <dbReference type="ChEBI" id="CHEBI:597326"/>
    </cofactor>
</comment>
<dbReference type="InterPro" id="IPR020578">
    <property type="entry name" value="Aminotrans_V_PyrdxlP_BS"/>
</dbReference>
<evidence type="ECO:0000256" key="12">
    <source>
        <dbReference type="ARBA" id="ARBA00067121"/>
    </source>
</evidence>
<evidence type="ECO:0000313" key="17">
    <source>
        <dbReference type="Proteomes" id="UP000014978"/>
    </source>
</evidence>
<dbReference type="GO" id="GO:0046872">
    <property type="term" value="F:metal ion binding"/>
    <property type="evidence" value="ECO:0007669"/>
    <property type="project" value="UniProtKB-KW"/>
</dbReference>
<evidence type="ECO:0000256" key="8">
    <source>
        <dbReference type="ARBA" id="ARBA00023014"/>
    </source>
</evidence>
<dbReference type="GO" id="GO:0030170">
    <property type="term" value="F:pyridoxal phosphate binding"/>
    <property type="evidence" value="ECO:0007669"/>
    <property type="project" value="InterPro"/>
</dbReference>
<comment type="catalytic activity">
    <reaction evidence="9">
        <text>(sulfur carrier)-H + L-cysteine = (sulfur carrier)-SH + L-alanine</text>
        <dbReference type="Rhea" id="RHEA:43892"/>
        <dbReference type="Rhea" id="RHEA-COMP:14737"/>
        <dbReference type="Rhea" id="RHEA-COMP:14739"/>
        <dbReference type="ChEBI" id="CHEBI:29917"/>
        <dbReference type="ChEBI" id="CHEBI:35235"/>
        <dbReference type="ChEBI" id="CHEBI:57972"/>
        <dbReference type="ChEBI" id="CHEBI:64428"/>
        <dbReference type="EC" id="2.8.1.7"/>
    </reaction>
</comment>
<keyword evidence="8" id="KW-0411">Iron-sulfur</keyword>
<dbReference type="GO" id="GO:0002143">
    <property type="term" value="P:tRNA wobble position uridine thiolation"/>
    <property type="evidence" value="ECO:0007669"/>
    <property type="project" value="EnsemblFungi"/>
</dbReference>
<accession>S7XS73</accession>
<dbReference type="EC" id="2.8.1.7" evidence="3"/>
<evidence type="ECO:0000313" key="16">
    <source>
        <dbReference type="EMBL" id="EPR78748.1"/>
    </source>
</evidence>
<keyword evidence="7" id="KW-0408">Iron</keyword>
<dbReference type="GO" id="GO:0031071">
    <property type="term" value="F:cysteine desulfurase activity"/>
    <property type="evidence" value="ECO:0007669"/>
    <property type="project" value="UniProtKB-EC"/>
</dbReference>
<dbReference type="NCBIfam" id="NF010611">
    <property type="entry name" value="PRK14012.1"/>
    <property type="match status" value="1"/>
</dbReference>
<keyword evidence="6" id="KW-0663">Pyridoxal phosphate</keyword>
<dbReference type="SUPFAM" id="SSF53383">
    <property type="entry name" value="PLP-dependent transferases"/>
    <property type="match status" value="1"/>
</dbReference>
<dbReference type="Gene3D" id="3.90.1150.10">
    <property type="entry name" value="Aspartate Aminotransferase, domain 1"/>
    <property type="match status" value="1"/>
</dbReference>
<dbReference type="Proteomes" id="UP000014978">
    <property type="component" value="Unassembled WGS sequence"/>
</dbReference>
<dbReference type="InterPro" id="IPR016454">
    <property type="entry name" value="Cysteine_dSase"/>
</dbReference>
<dbReference type="HOGENOM" id="CLU_003433_0_2_1"/>